<evidence type="ECO:0000313" key="2">
    <source>
        <dbReference type="EMBL" id="KAI3436284.1"/>
    </source>
</evidence>
<keyword evidence="1" id="KW-0175">Coiled coil</keyword>
<reference evidence="2" key="2">
    <citation type="submission" date="2020-11" db="EMBL/GenBank/DDBJ databases">
        <authorList>
            <person name="Cecchin M."/>
            <person name="Marcolungo L."/>
            <person name="Rossato M."/>
            <person name="Girolomoni L."/>
            <person name="Cosentino E."/>
            <person name="Cuine S."/>
            <person name="Li-Beisson Y."/>
            <person name="Delledonne M."/>
            <person name="Ballottari M."/>
        </authorList>
    </citation>
    <scope>NUCLEOTIDE SEQUENCE</scope>
    <source>
        <strain evidence="2">211/11P</strain>
        <tissue evidence="2">Whole cell</tissue>
    </source>
</reference>
<proteinExistence type="predicted"/>
<dbReference type="AlphaFoldDB" id="A0A9D4TW22"/>
<name>A0A9D4TW22_CHLVU</name>
<accession>A0A9D4TW22</accession>
<evidence type="ECO:0000313" key="3">
    <source>
        <dbReference type="Proteomes" id="UP001055712"/>
    </source>
</evidence>
<organism evidence="2 3">
    <name type="scientific">Chlorella vulgaris</name>
    <name type="common">Green alga</name>
    <dbReference type="NCBI Taxonomy" id="3077"/>
    <lineage>
        <taxon>Eukaryota</taxon>
        <taxon>Viridiplantae</taxon>
        <taxon>Chlorophyta</taxon>
        <taxon>core chlorophytes</taxon>
        <taxon>Trebouxiophyceae</taxon>
        <taxon>Chlorellales</taxon>
        <taxon>Chlorellaceae</taxon>
        <taxon>Chlorella clade</taxon>
        <taxon>Chlorella</taxon>
    </lineage>
</organism>
<feature type="coiled-coil region" evidence="1">
    <location>
        <begin position="34"/>
        <end position="68"/>
    </location>
</feature>
<dbReference type="EMBL" id="SIDB01000002">
    <property type="protein sequence ID" value="KAI3436284.1"/>
    <property type="molecule type" value="Genomic_DNA"/>
</dbReference>
<comment type="caution">
    <text evidence="2">The sequence shown here is derived from an EMBL/GenBank/DDBJ whole genome shotgun (WGS) entry which is preliminary data.</text>
</comment>
<evidence type="ECO:0000256" key="1">
    <source>
        <dbReference type="SAM" id="Coils"/>
    </source>
</evidence>
<keyword evidence="3" id="KW-1185">Reference proteome</keyword>
<gene>
    <name evidence="2" type="ORF">D9Q98_002337</name>
</gene>
<protein>
    <submittedName>
        <fullName evidence="2">Uncharacterized protein</fullName>
    </submittedName>
</protein>
<reference evidence="2" key="1">
    <citation type="journal article" date="2019" name="Plant J.">
        <title>Chlorella vulgaris genome assembly and annotation reveals the molecular basis for metabolic acclimation to high light conditions.</title>
        <authorList>
            <person name="Cecchin M."/>
            <person name="Marcolungo L."/>
            <person name="Rossato M."/>
            <person name="Girolomoni L."/>
            <person name="Cosentino E."/>
            <person name="Cuine S."/>
            <person name="Li-Beisson Y."/>
            <person name="Delledonne M."/>
            <person name="Ballottari M."/>
        </authorList>
    </citation>
    <scope>NUCLEOTIDE SEQUENCE</scope>
    <source>
        <strain evidence="2">211/11P</strain>
    </source>
</reference>
<sequence length="198" mass="21845">MLGLLSKLLSPLQQKLYSRLKDDSSPLDLLEAAQASAEQDVERKALLLKEAEARCEEARAALRLKREATTAALASKIVRVRDDEEEDLTEDAGREGGLTATQDAKDSELVQYKLSYSRHMKKVAAHKAYVKAVCQRLAVVNACRQAEKAAAQQLHAAQQQRAAAQQAKAESDAALVRVKEQVFVARSTQPVSHERKIQ</sequence>
<dbReference type="Proteomes" id="UP001055712">
    <property type="component" value="Unassembled WGS sequence"/>
</dbReference>